<protein>
    <submittedName>
        <fullName evidence="1">Uncharacterized protein</fullName>
    </submittedName>
</protein>
<comment type="caution">
    <text evidence="1">The sequence shown here is derived from an EMBL/GenBank/DDBJ whole genome shotgun (WGS) entry which is preliminary data.</text>
</comment>
<reference evidence="1 2" key="1">
    <citation type="journal article" date="2019" name="Sci. Rep.">
        <title>Orb-weaving spider Araneus ventricosus genome elucidates the spidroin gene catalogue.</title>
        <authorList>
            <person name="Kono N."/>
            <person name="Nakamura H."/>
            <person name="Ohtoshi R."/>
            <person name="Moran D.A.P."/>
            <person name="Shinohara A."/>
            <person name="Yoshida Y."/>
            <person name="Fujiwara M."/>
            <person name="Mori M."/>
            <person name="Tomita M."/>
            <person name="Arakawa K."/>
        </authorList>
    </citation>
    <scope>NUCLEOTIDE SEQUENCE [LARGE SCALE GENOMIC DNA]</scope>
</reference>
<evidence type="ECO:0000313" key="1">
    <source>
        <dbReference type="EMBL" id="GBN83518.1"/>
    </source>
</evidence>
<organism evidence="1 2">
    <name type="scientific">Araneus ventricosus</name>
    <name type="common">Orbweaver spider</name>
    <name type="synonym">Epeira ventricosa</name>
    <dbReference type="NCBI Taxonomy" id="182803"/>
    <lineage>
        <taxon>Eukaryota</taxon>
        <taxon>Metazoa</taxon>
        <taxon>Ecdysozoa</taxon>
        <taxon>Arthropoda</taxon>
        <taxon>Chelicerata</taxon>
        <taxon>Arachnida</taxon>
        <taxon>Araneae</taxon>
        <taxon>Araneomorphae</taxon>
        <taxon>Entelegynae</taxon>
        <taxon>Araneoidea</taxon>
        <taxon>Araneidae</taxon>
        <taxon>Araneus</taxon>
    </lineage>
</organism>
<keyword evidence="2" id="KW-1185">Reference proteome</keyword>
<proteinExistence type="predicted"/>
<dbReference type="Proteomes" id="UP000499080">
    <property type="component" value="Unassembled WGS sequence"/>
</dbReference>
<sequence>MSRRTTFRYFPKYRPQKKAKEPPQIFASGPGSDLKGTGLVSEPVAKGFKIYDCCDELWWWVQDSLQFISADLDSKYLLSLEHFLPPPPIPASDGRIPPTKIIIINCWFQWRRLGVMSARGKNVKTNKSNGSVYVRIASGHSGFQVHVRTCLQIFKMSGFMPANAAREKFGCNGEDPTYPKNLPPMKENSLFALSASTVDEKVGEPPY</sequence>
<dbReference type="AlphaFoldDB" id="A0A4Y2S5K3"/>
<dbReference type="EMBL" id="BGPR01150110">
    <property type="protein sequence ID" value="GBN83518.1"/>
    <property type="molecule type" value="Genomic_DNA"/>
</dbReference>
<accession>A0A4Y2S5K3</accession>
<name>A0A4Y2S5K3_ARAVE</name>
<gene>
    <name evidence="1" type="ORF">AVEN_274011_1</name>
</gene>
<evidence type="ECO:0000313" key="2">
    <source>
        <dbReference type="Proteomes" id="UP000499080"/>
    </source>
</evidence>